<dbReference type="Proteomes" id="UP001219518">
    <property type="component" value="Unassembled WGS sequence"/>
</dbReference>
<evidence type="ECO:0000313" key="1">
    <source>
        <dbReference type="EMBL" id="KAK3922788.1"/>
    </source>
</evidence>
<sequence>MPYQRGYALSVKGCQRCGLLSPGEYLISKTSWPSKRRVWLDGRSMKIITITQQSVMCQ</sequence>
<reference evidence="1" key="2">
    <citation type="journal article" date="2023" name="BMC Genomics">
        <title>Pest status, molecular evolution, and epigenetic factors derived from the genome assembly of Frankliniella fusca, a thysanopteran phytovirus vector.</title>
        <authorList>
            <person name="Catto M.A."/>
            <person name="Labadie P.E."/>
            <person name="Jacobson A.L."/>
            <person name="Kennedy G.G."/>
            <person name="Srinivasan R."/>
            <person name="Hunt B.G."/>
        </authorList>
    </citation>
    <scope>NUCLEOTIDE SEQUENCE</scope>
    <source>
        <strain evidence="1">PL_HMW_Pooled</strain>
    </source>
</reference>
<keyword evidence="1" id="KW-0689">Ribosomal protein</keyword>
<proteinExistence type="predicted"/>
<keyword evidence="2" id="KW-1185">Reference proteome</keyword>
<keyword evidence="1" id="KW-0687">Ribonucleoprotein</keyword>
<accession>A0AAE1LK87</accession>
<comment type="caution">
    <text evidence="1">The sequence shown here is derived from an EMBL/GenBank/DDBJ whole genome shotgun (WGS) entry which is preliminary data.</text>
</comment>
<dbReference type="GO" id="GO:0005840">
    <property type="term" value="C:ribosome"/>
    <property type="evidence" value="ECO:0007669"/>
    <property type="project" value="UniProtKB-KW"/>
</dbReference>
<organism evidence="1 2">
    <name type="scientific">Frankliniella fusca</name>
    <dbReference type="NCBI Taxonomy" id="407009"/>
    <lineage>
        <taxon>Eukaryota</taxon>
        <taxon>Metazoa</taxon>
        <taxon>Ecdysozoa</taxon>
        <taxon>Arthropoda</taxon>
        <taxon>Hexapoda</taxon>
        <taxon>Insecta</taxon>
        <taxon>Pterygota</taxon>
        <taxon>Neoptera</taxon>
        <taxon>Paraneoptera</taxon>
        <taxon>Thysanoptera</taxon>
        <taxon>Terebrantia</taxon>
        <taxon>Thripoidea</taxon>
        <taxon>Thripidae</taxon>
        <taxon>Frankliniella</taxon>
    </lineage>
</organism>
<dbReference type="EMBL" id="JAHWGI010001108">
    <property type="protein sequence ID" value="KAK3922788.1"/>
    <property type="molecule type" value="Genomic_DNA"/>
</dbReference>
<name>A0AAE1LK87_9NEOP</name>
<dbReference type="AlphaFoldDB" id="A0AAE1LK87"/>
<gene>
    <name evidence="1" type="ORF">KUF71_000190</name>
</gene>
<evidence type="ECO:0000313" key="2">
    <source>
        <dbReference type="Proteomes" id="UP001219518"/>
    </source>
</evidence>
<protein>
    <submittedName>
        <fullName evidence="1">30S ribosomal protein S14 type Z</fullName>
    </submittedName>
</protein>
<reference evidence="1" key="1">
    <citation type="submission" date="2021-07" db="EMBL/GenBank/DDBJ databases">
        <authorList>
            <person name="Catto M.A."/>
            <person name="Jacobson A."/>
            <person name="Kennedy G."/>
            <person name="Labadie P."/>
            <person name="Hunt B.G."/>
            <person name="Srinivasan R."/>
        </authorList>
    </citation>
    <scope>NUCLEOTIDE SEQUENCE</scope>
    <source>
        <strain evidence="1">PL_HMW_Pooled</strain>
        <tissue evidence="1">Head</tissue>
    </source>
</reference>